<keyword evidence="2" id="KW-1185">Reference proteome</keyword>
<gene>
    <name evidence="1" type="ORF">CCYN2B_40158</name>
</gene>
<accession>A0A0B7HJ92</accession>
<organism evidence="1 2">
    <name type="scientific">Capnocytophaga cynodegmi</name>
    <dbReference type="NCBI Taxonomy" id="28189"/>
    <lineage>
        <taxon>Bacteria</taxon>
        <taxon>Pseudomonadati</taxon>
        <taxon>Bacteroidota</taxon>
        <taxon>Flavobacteriia</taxon>
        <taxon>Flavobacteriales</taxon>
        <taxon>Flavobacteriaceae</taxon>
        <taxon>Capnocytophaga</taxon>
    </lineage>
</organism>
<dbReference type="RefSeq" id="WP_041993257.1">
    <property type="nucleotide sequence ID" value="NZ_BQMH01000001.1"/>
</dbReference>
<dbReference type="Proteomes" id="UP000038055">
    <property type="component" value="Unassembled WGS sequence"/>
</dbReference>
<evidence type="ECO:0000313" key="2">
    <source>
        <dbReference type="Proteomes" id="UP000038055"/>
    </source>
</evidence>
<dbReference type="AlphaFoldDB" id="A0A0B7HJ92"/>
<name>A0A0B7HJ92_9FLAO</name>
<sequence length="102" mass="12128">MKITTSCGAVIDTNNPELDLQKIKDKPPCCEFCTFSMCYEKSKSSLTYCTLKLNAFEKKDICPSFEYKEFELYLIHEKQKYFDKQKEKKRRQNIGIQLDMFQ</sequence>
<proteinExistence type="predicted"/>
<protein>
    <submittedName>
        <fullName evidence="1">Uncharacterized protein</fullName>
    </submittedName>
</protein>
<reference evidence="2" key="1">
    <citation type="submission" date="2015-01" db="EMBL/GenBank/DDBJ databases">
        <authorList>
            <person name="MANFREDI Pablo"/>
        </authorList>
    </citation>
    <scope>NUCLEOTIDE SEQUENCE [LARGE SCALE GENOMIC DNA]</scope>
    <source>
        <strain evidence="2">Ccyn2B</strain>
    </source>
</reference>
<evidence type="ECO:0000313" key="1">
    <source>
        <dbReference type="EMBL" id="CEN37618.1"/>
    </source>
</evidence>
<dbReference type="EMBL" id="CDOD01000034">
    <property type="protein sequence ID" value="CEN37618.1"/>
    <property type="molecule type" value="Genomic_DNA"/>
</dbReference>